<dbReference type="EMBL" id="BNJF01000001">
    <property type="protein sequence ID" value="GHO44226.1"/>
    <property type="molecule type" value="Genomic_DNA"/>
</dbReference>
<evidence type="ECO:0000313" key="3">
    <source>
        <dbReference type="EMBL" id="GHO44226.1"/>
    </source>
</evidence>
<keyword evidence="2" id="KW-0472">Membrane</keyword>
<accession>A0A8J3HVZ1</accession>
<keyword evidence="2" id="KW-1133">Transmembrane helix</keyword>
<keyword evidence="2" id="KW-0812">Transmembrane</keyword>
<feature type="coiled-coil region" evidence="1">
    <location>
        <begin position="384"/>
        <end position="411"/>
    </location>
</feature>
<dbReference type="AlphaFoldDB" id="A0A8J3HVZ1"/>
<reference evidence="3" key="1">
    <citation type="submission" date="2020-10" db="EMBL/GenBank/DDBJ databases">
        <title>Taxonomic study of unclassified bacteria belonging to the class Ktedonobacteria.</title>
        <authorList>
            <person name="Yabe S."/>
            <person name="Wang C.M."/>
            <person name="Zheng Y."/>
            <person name="Sakai Y."/>
            <person name="Cavaletti L."/>
            <person name="Monciardini P."/>
            <person name="Donadio S."/>
        </authorList>
    </citation>
    <scope>NUCLEOTIDE SEQUENCE</scope>
    <source>
        <strain evidence="3">SOSP1-1</strain>
    </source>
</reference>
<feature type="transmembrane region" description="Helical" evidence="2">
    <location>
        <begin position="122"/>
        <end position="143"/>
    </location>
</feature>
<evidence type="ECO:0000313" key="4">
    <source>
        <dbReference type="Proteomes" id="UP000612362"/>
    </source>
</evidence>
<evidence type="ECO:0000256" key="2">
    <source>
        <dbReference type="SAM" id="Phobius"/>
    </source>
</evidence>
<organism evidence="3 4">
    <name type="scientific">Ktedonospora formicarum</name>
    <dbReference type="NCBI Taxonomy" id="2778364"/>
    <lineage>
        <taxon>Bacteria</taxon>
        <taxon>Bacillati</taxon>
        <taxon>Chloroflexota</taxon>
        <taxon>Ktedonobacteria</taxon>
        <taxon>Ktedonobacterales</taxon>
        <taxon>Ktedonobacteraceae</taxon>
        <taxon>Ktedonospora</taxon>
    </lineage>
</organism>
<protein>
    <submittedName>
        <fullName evidence="3">Uncharacterized protein</fullName>
    </submittedName>
</protein>
<dbReference type="Proteomes" id="UP000612362">
    <property type="component" value="Unassembled WGS sequence"/>
</dbReference>
<gene>
    <name evidence="3" type="ORF">KSX_23890</name>
</gene>
<dbReference type="RefSeq" id="WP_220193636.1">
    <property type="nucleotide sequence ID" value="NZ_BNJF01000001.1"/>
</dbReference>
<comment type="caution">
    <text evidence="3">The sequence shown here is derived from an EMBL/GenBank/DDBJ whole genome shotgun (WGS) entry which is preliminary data.</text>
</comment>
<proteinExistence type="predicted"/>
<keyword evidence="1" id="KW-0175">Coiled coil</keyword>
<name>A0A8J3HVZ1_9CHLR</name>
<keyword evidence="4" id="KW-1185">Reference proteome</keyword>
<sequence>MNCAICLKAAEADAAFCGHCGQRLIAAPEPLSQRHNVSRHLQASRIQQNITLEREAIQVPLRHTRPELAAPANPIRSKQITADLPRLSPVWQEPSPSGLQPGFIEPITSAPRGPQNSFARSILILVTLTLLVSSIAVGAYALAKTSSIGGFRVTRSFTTQTQGQATFSDGDNTQGITNSITLTLKQLAAPEKGTQYQAWLIDDQEEHITSLGSLTVQGTSYTLKRTISQQNLLSLGNRIQVTQEHGQVSVPTGKTFFKADFPPMALIHLRHLLVRLDETPSQVGLLVGLREQARQLNEQATLLNNNAENTHAIRCIAQNIVNIVEGKQGARYAKLEPTCKNAHIAPRGDGFGLLGNGAYIDHSLMHVSLAATQSDSSPTIKQHAEQVRAVLENIRAQANQLDQIANNLLQSPQDGANQEQSIALCKQIFEGKDANHDGHIDAIHGEGGALTAYTYGQLMAQLNA</sequence>
<evidence type="ECO:0000256" key="1">
    <source>
        <dbReference type="SAM" id="Coils"/>
    </source>
</evidence>